<evidence type="ECO:0000256" key="1">
    <source>
        <dbReference type="SAM" id="MobiDB-lite"/>
    </source>
</evidence>
<dbReference type="Gene3D" id="3.60.10.10">
    <property type="entry name" value="Endonuclease/exonuclease/phosphatase"/>
    <property type="match status" value="1"/>
</dbReference>
<evidence type="ECO:0008006" key="4">
    <source>
        <dbReference type="Google" id="ProtNLM"/>
    </source>
</evidence>
<keyword evidence="3" id="KW-1185">Reference proteome</keyword>
<dbReference type="Proteomes" id="UP000235145">
    <property type="component" value="Unassembled WGS sequence"/>
</dbReference>
<proteinExistence type="predicted"/>
<name>A0A9R1V5K3_LACSA</name>
<dbReference type="EMBL" id="NBSK02000006">
    <property type="protein sequence ID" value="KAJ0199753.1"/>
    <property type="molecule type" value="Genomic_DNA"/>
</dbReference>
<feature type="region of interest" description="Disordered" evidence="1">
    <location>
        <begin position="1"/>
        <end position="41"/>
    </location>
</feature>
<evidence type="ECO:0000313" key="3">
    <source>
        <dbReference type="Proteomes" id="UP000235145"/>
    </source>
</evidence>
<dbReference type="SUPFAM" id="SSF56219">
    <property type="entry name" value="DNase I-like"/>
    <property type="match status" value="1"/>
</dbReference>
<comment type="caution">
    <text evidence="2">The sequence shown here is derived from an EMBL/GenBank/DDBJ whole genome shotgun (WGS) entry which is preliminary data.</text>
</comment>
<dbReference type="InterPro" id="IPR036691">
    <property type="entry name" value="Endo/exonu/phosph_ase_sf"/>
</dbReference>
<feature type="compositionally biased region" description="Acidic residues" evidence="1">
    <location>
        <begin position="22"/>
        <end position="40"/>
    </location>
</feature>
<evidence type="ECO:0000313" key="2">
    <source>
        <dbReference type="EMBL" id="KAJ0199753.1"/>
    </source>
</evidence>
<accession>A0A9R1V5K3</accession>
<feature type="compositionally biased region" description="Polar residues" evidence="1">
    <location>
        <begin position="81"/>
        <end position="94"/>
    </location>
</feature>
<sequence length="202" mass="23155">MDFDWSPFKLYDQPSVERSISDDDDEIDDDDMEDEDEEDHVSDTILINNNCAELEEGEIRMDVEEDAMDSNRRTRVKNIAGNKQSPGTSQSPVNFSVEENDVGNRNVVTWELQRWRQSTTQMNVMSLNVRGLGEKYKTDWVCRLRRDHKLCMIGLQETKLGESSPPFNAASCWGDTKYGFEQVLSNGRSGGSYRCGIKTYFP</sequence>
<gene>
    <name evidence="2" type="ORF">LSAT_V11C600310030</name>
</gene>
<dbReference type="AlphaFoldDB" id="A0A9R1V5K3"/>
<organism evidence="2 3">
    <name type="scientific">Lactuca sativa</name>
    <name type="common">Garden lettuce</name>
    <dbReference type="NCBI Taxonomy" id="4236"/>
    <lineage>
        <taxon>Eukaryota</taxon>
        <taxon>Viridiplantae</taxon>
        <taxon>Streptophyta</taxon>
        <taxon>Embryophyta</taxon>
        <taxon>Tracheophyta</taxon>
        <taxon>Spermatophyta</taxon>
        <taxon>Magnoliopsida</taxon>
        <taxon>eudicotyledons</taxon>
        <taxon>Gunneridae</taxon>
        <taxon>Pentapetalae</taxon>
        <taxon>asterids</taxon>
        <taxon>campanulids</taxon>
        <taxon>Asterales</taxon>
        <taxon>Asteraceae</taxon>
        <taxon>Cichorioideae</taxon>
        <taxon>Cichorieae</taxon>
        <taxon>Lactucinae</taxon>
        <taxon>Lactuca</taxon>
    </lineage>
</organism>
<protein>
    <recommendedName>
        <fullName evidence="4">Endonuclease/exonuclease/phosphatase domain-containing protein</fullName>
    </recommendedName>
</protein>
<feature type="region of interest" description="Disordered" evidence="1">
    <location>
        <begin position="77"/>
        <end position="96"/>
    </location>
</feature>
<reference evidence="2 3" key="1">
    <citation type="journal article" date="2017" name="Nat. Commun.">
        <title>Genome assembly with in vitro proximity ligation data and whole-genome triplication in lettuce.</title>
        <authorList>
            <person name="Reyes-Chin-Wo S."/>
            <person name="Wang Z."/>
            <person name="Yang X."/>
            <person name="Kozik A."/>
            <person name="Arikit S."/>
            <person name="Song C."/>
            <person name="Xia L."/>
            <person name="Froenicke L."/>
            <person name="Lavelle D.O."/>
            <person name="Truco M.J."/>
            <person name="Xia R."/>
            <person name="Zhu S."/>
            <person name="Xu C."/>
            <person name="Xu H."/>
            <person name="Xu X."/>
            <person name="Cox K."/>
            <person name="Korf I."/>
            <person name="Meyers B.C."/>
            <person name="Michelmore R.W."/>
        </authorList>
    </citation>
    <scope>NUCLEOTIDE SEQUENCE [LARGE SCALE GENOMIC DNA]</scope>
    <source>
        <strain evidence="3">cv. Salinas</strain>
        <tissue evidence="2">Seedlings</tissue>
    </source>
</reference>